<reference evidence="6" key="1">
    <citation type="submission" date="2021-04" db="EMBL/GenBank/DDBJ databases">
        <title>Draft genome sequence data of methanotrophic Methylovulum sp. strain S1L and Methylomonas sp. strain S2AM isolated from boreal lake water columns.</title>
        <authorList>
            <person name="Rissanen A.J."/>
            <person name="Mangayil R."/>
            <person name="Svenning M.M."/>
            <person name="Khanongnuch R."/>
        </authorList>
    </citation>
    <scope>NUCLEOTIDE SEQUENCE</scope>
    <source>
        <strain evidence="6">S2AM</strain>
    </source>
</reference>
<evidence type="ECO:0000256" key="4">
    <source>
        <dbReference type="PROSITE-ProRule" id="PRU00433"/>
    </source>
</evidence>
<dbReference type="GO" id="GO:0009055">
    <property type="term" value="F:electron transfer activity"/>
    <property type="evidence" value="ECO:0007669"/>
    <property type="project" value="InterPro"/>
</dbReference>
<evidence type="ECO:0000256" key="1">
    <source>
        <dbReference type="ARBA" id="ARBA00022617"/>
    </source>
</evidence>
<keyword evidence="7" id="KW-1185">Reference proteome</keyword>
<dbReference type="EMBL" id="CP073754">
    <property type="protein sequence ID" value="QWF69765.1"/>
    <property type="molecule type" value="Genomic_DNA"/>
</dbReference>
<protein>
    <submittedName>
        <fullName evidence="6">C-type cytochrome</fullName>
    </submittedName>
</protein>
<evidence type="ECO:0000259" key="5">
    <source>
        <dbReference type="PROSITE" id="PS51007"/>
    </source>
</evidence>
<dbReference type="PROSITE" id="PS51007">
    <property type="entry name" value="CYTC"/>
    <property type="match status" value="1"/>
</dbReference>
<dbReference type="Pfam" id="PF13442">
    <property type="entry name" value="Cytochrome_CBB3"/>
    <property type="match status" value="1"/>
</dbReference>
<evidence type="ECO:0000256" key="3">
    <source>
        <dbReference type="ARBA" id="ARBA00023004"/>
    </source>
</evidence>
<name>A0A975MLI4_9GAMM</name>
<keyword evidence="2 4" id="KW-0479">Metal-binding</keyword>
<dbReference type="Proteomes" id="UP000676649">
    <property type="component" value="Chromosome"/>
</dbReference>
<accession>A0A975MLI4</accession>
<proteinExistence type="predicted"/>
<dbReference type="GO" id="GO:0046872">
    <property type="term" value="F:metal ion binding"/>
    <property type="evidence" value="ECO:0007669"/>
    <property type="project" value="UniProtKB-KW"/>
</dbReference>
<keyword evidence="3 4" id="KW-0408">Iron</keyword>
<keyword evidence="1 4" id="KW-0349">Heme</keyword>
<organism evidence="6 7">
    <name type="scientific">Methylomonas paludis</name>
    <dbReference type="NCBI Taxonomy" id="1173101"/>
    <lineage>
        <taxon>Bacteria</taxon>
        <taxon>Pseudomonadati</taxon>
        <taxon>Pseudomonadota</taxon>
        <taxon>Gammaproteobacteria</taxon>
        <taxon>Methylococcales</taxon>
        <taxon>Methylococcaceae</taxon>
        <taxon>Methylomonas</taxon>
    </lineage>
</organism>
<evidence type="ECO:0000313" key="7">
    <source>
        <dbReference type="Proteomes" id="UP000676649"/>
    </source>
</evidence>
<dbReference type="InterPro" id="IPR036909">
    <property type="entry name" value="Cyt_c-like_dom_sf"/>
</dbReference>
<dbReference type="AlphaFoldDB" id="A0A975MLI4"/>
<evidence type="ECO:0000313" key="6">
    <source>
        <dbReference type="EMBL" id="QWF69765.1"/>
    </source>
</evidence>
<dbReference type="RefSeq" id="WP_215580195.1">
    <property type="nucleotide sequence ID" value="NZ_CP073754.1"/>
</dbReference>
<dbReference type="SUPFAM" id="SSF46626">
    <property type="entry name" value="Cytochrome c"/>
    <property type="match status" value="1"/>
</dbReference>
<dbReference type="KEGG" id="mpad:KEF85_10305"/>
<feature type="domain" description="Cytochrome c" evidence="5">
    <location>
        <begin position="148"/>
        <end position="234"/>
    </location>
</feature>
<evidence type="ECO:0000256" key="2">
    <source>
        <dbReference type="ARBA" id="ARBA00022723"/>
    </source>
</evidence>
<dbReference type="InterPro" id="IPR009056">
    <property type="entry name" value="Cyt_c-like_dom"/>
</dbReference>
<dbReference type="Gene3D" id="1.10.760.10">
    <property type="entry name" value="Cytochrome c-like domain"/>
    <property type="match status" value="1"/>
</dbReference>
<sequence length="242" mass="27083">MAIEELVRGSELITLAVNNPTDSISKNYQGFGLNLLLNAVFNSEWQGRDAIKFTALDGYQSIIPVQAIIKHQGLIAIGENGVSRFTPLLRKNTETVDPGPFYLVWENIQDNAAQTDPWLSWPWQLTSIELTSFEREYPQSTPPASSPESVKNGFLGFRQHCMKCHAINGNGGTMGPELNYPVSVTEYWQPAWLTKFIADPQSVRANSKMIAFEGNSDHREALIADIIEYLKVMASSKPLHRE</sequence>
<gene>
    <name evidence="6" type="ORF">KEF85_10305</name>
</gene>
<dbReference type="GO" id="GO:0020037">
    <property type="term" value="F:heme binding"/>
    <property type="evidence" value="ECO:0007669"/>
    <property type="project" value="InterPro"/>
</dbReference>